<keyword evidence="1" id="KW-0732">Signal</keyword>
<proteinExistence type="predicted"/>
<accession>A0A3G8XHQ8</accession>
<dbReference type="AlphaFoldDB" id="A0A3G8XHQ8"/>
<organism evidence="2 3">
    <name type="scientific">Kaistella carnis</name>
    <dbReference type="NCBI Taxonomy" id="1241979"/>
    <lineage>
        <taxon>Bacteria</taxon>
        <taxon>Pseudomonadati</taxon>
        <taxon>Bacteroidota</taxon>
        <taxon>Flavobacteriia</taxon>
        <taxon>Flavobacteriales</taxon>
        <taxon>Weeksellaceae</taxon>
        <taxon>Chryseobacterium group</taxon>
        <taxon>Kaistella</taxon>
    </lineage>
</organism>
<sequence length="183" mass="20946">MKKKLQLVLVLLAAQLLPAQNGPQLSLVEQSKIDKQQIEELTKQVDYYKKALNFSKAIRSADFENLRLSINDVRGLKKDGTVIIEFSYTNMSSELHKSLQFEKAVLVDSQGKQYHTPQVFLTTDGKIRVIDLVDGIPYRGALFFKKSTNYFPIIRALILYAYPKDQLSNPQPVVFENLPVIWE</sequence>
<dbReference type="KEGG" id="ccas:EIB73_06855"/>
<evidence type="ECO:0000313" key="2">
    <source>
        <dbReference type="EMBL" id="AZI32922.1"/>
    </source>
</evidence>
<dbReference type="OrthoDB" id="1262962at2"/>
<gene>
    <name evidence="2" type="ORF">EIB73_06855</name>
</gene>
<protein>
    <submittedName>
        <fullName evidence="2">Uncharacterized protein</fullName>
    </submittedName>
</protein>
<evidence type="ECO:0000313" key="3">
    <source>
        <dbReference type="Proteomes" id="UP000270185"/>
    </source>
</evidence>
<evidence type="ECO:0000256" key="1">
    <source>
        <dbReference type="SAM" id="SignalP"/>
    </source>
</evidence>
<feature type="signal peptide" evidence="1">
    <location>
        <begin position="1"/>
        <end position="19"/>
    </location>
</feature>
<keyword evidence="3" id="KW-1185">Reference proteome</keyword>
<feature type="chain" id="PRO_5017991542" evidence="1">
    <location>
        <begin position="20"/>
        <end position="183"/>
    </location>
</feature>
<name>A0A3G8XHQ8_9FLAO</name>
<dbReference type="RefSeq" id="WP_125023854.1">
    <property type="nucleotide sequence ID" value="NZ_CP034159.1"/>
</dbReference>
<dbReference type="EMBL" id="CP034159">
    <property type="protein sequence ID" value="AZI32922.1"/>
    <property type="molecule type" value="Genomic_DNA"/>
</dbReference>
<dbReference type="Proteomes" id="UP000270185">
    <property type="component" value="Chromosome"/>
</dbReference>
<reference evidence="3" key="1">
    <citation type="submission" date="2018-11" db="EMBL/GenBank/DDBJ databases">
        <title>Proposal to divide the Flavobacteriaceae and reorganize its genera based on Amino Acid Identity values calculated from whole genome sequences.</title>
        <authorList>
            <person name="Nicholson A.C."/>
            <person name="Gulvik C.A."/>
            <person name="Whitney A.M."/>
            <person name="Humrighouse B.W."/>
            <person name="Bell M."/>
            <person name="Holmes B."/>
            <person name="Steigerwalt A.G."/>
            <person name="Villarma A."/>
            <person name="Sheth M."/>
            <person name="Batra D."/>
            <person name="Pryor J."/>
            <person name="Bernardet J.-F."/>
            <person name="Hugo C."/>
            <person name="Kampfer P."/>
            <person name="Newman J.D."/>
            <person name="McQuiston J.R."/>
        </authorList>
    </citation>
    <scope>NUCLEOTIDE SEQUENCE [LARGE SCALE GENOMIC DNA]</scope>
    <source>
        <strain evidence="3">G0081</strain>
    </source>
</reference>